<evidence type="ECO:0000313" key="10">
    <source>
        <dbReference type="Proteomes" id="UP000483379"/>
    </source>
</evidence>
<evidence type="ECO:0000256" key="7">
    <source>
        <dbReference type="ARBA" id="ARBA00023136"/>
    </source>
</evidence>
<evidence type="ECO:0000313" key="9">
    <source>
        <dbReference type="EMBL" id="NEV62639.1"/>
    </source>
</evidence>
<keyword evidence="4" id="KW-1003">Cell membrane</keyword>
<organism evidence="9 10">
    <name type="scientific">Thiorhodococcus minor</name>
    <dbReference type="NCBI Taxonomy" id="57489"/>
    <lineage>
        <taxon>Bacteria</taxon>
        <taxon>Pseudomonadati</taxon>
        <taxon>Pseudomonadota</taxon>
        <taxon>Gammaproteobacteria</taxon>
        <taxon>Chromatiales</taxon>
        <taxon>Chromatiaceae</taxon>
        <taxon>Thiorhodococcus</taxon>
    </lineage>
</organism>
<dbReference type="GO" id="GO:0005886">
    <property type="term" value="C:plasma membrane"/>
    <property type="evidence" value="ECO:0007669"/>
    <property type="project" value="UniProtKB-SubCell"/>
</dbReference>
<dbReference type="EMBL" id="JAAIJQ010000031">
    <property type="protein sequence ID" value="NEV62639.1"/>
    <property type="molecule type" value="Genomic_DNA"/>
</dbReference>
<keyword evidence="5 8" id="KW-0812">Transmembrane</keyword>
<keyword evidence="3" id="KW-0813">Transport</keyword>
<sequence length="93" mass="9883">MLAAAAVGILVVMALALVRAFRGPSICDRILAVNMIGTKTVLLIAVYGFLSGRPDFLDIAITYALINFVGVIAALKFIERIAASPPPTRPEEL</sequence>
<evidence type="ECO:0000256" key="4">
    <source>
        <dbReference type="ARBA" id="ARBA00022475"/>
    </source>
</evidence>
<dbReference type="AlphaFoldDB" id="A0A6M0JZS2"/>
<dbReference type="PANTHER" id="PTHR34702:SF1">
    <property type="entry name" value="NA(+)_H(+) ANTIPORTER SUBUNIT F"/>
    <property type="match status" value="1"/>
</dbReference>
<accession>A0A6M0JZS2</accession>
<dbReference type="GO" id="GO:0015385">
    <property type="term" value="F:sodium:proton antiporter activity"/>
    <property type="evidence" value="ECO:0007669"/>
    <property type="project" value="TreeGrafter"/>
</dbReference>
<keyword evidence="10" id="KW-1185">Reference proteome</keyword>
<evidence type="ECO:0000256" key="6">
    <source>
        <dbReference type="ARBA" id="ARBA00022989"/>
    </source>
</evidence>
<protein>
    <submittedName>
        <fullName evidence="9">pH regulation protein F</fullName>
    </submittedName>
</protein>
<feature type="transmembrane region" description="Helical" evidence="8">
    <location>
        <begin position="30"/>
        <end position="50"/>
    </location>
</feature>
<reference evidence="9 10" key="1">
    <citation type="submission" date="2020-02" db="EMBL/GenBank/DDBJ databases">
        <title>Genome sequences of Thiorhodococcus mannitoliphagus and Thiorhodococcus minor, purple sulfur photosynthetic bacteria in the gammaproteobacterial family, Chromatiaceae.</title>
        <authorList>
            <person name="Aviles F.A."/>
            <person name="Meyer T.E."/>
            <person name="Kyndt J.A."/>
        </authorList>
    </citation>
    <scope>NUCLEOTIDE SEQUENCE [LARGE SCALE GENOMIC DNA]</scope>
    <source>
        <strain evidence="9 10">DSM 11518</strain>
    </source>
</reference>
<gene>
    <name evidence="9" type="ORF">G3446_12180</name>
</gene>
<keyword evidence="7 8" id="KW-0472">Membrane</keyword>
<feature type="transmembrane region" description="Helical" evidence="8">
    <location>
        <begin position="57"/>
        <end position="78"/>
    </location>
</feature>
<evidence type="ECO:0000256" key="3">
    <source>
        <dbReference type="ARBA" id="ARBA00022448"/>
    </source>
</evidence>
<proteinExistence type="inferred from homology"/>
<evidence type="ECO:0000256" key="8">
    <source>
        <dbReference type="SAM" id="Phobius"/>
    </source>
</evidence>
<dbReference type="PANTHER" id="PTHR34702">
    <property type="entry name" value="NA(+)/H(+) ANTIPORTER SUBUNIT F1"/>
    <property type="match status" value="1"/>
</dbReference>
<comment type="subcellular location">
    <subcellularLocation>
        <location evidence="1">Cell membrane</location>
        <topology evidence="1">Multi-pass membrane protein</topology>
    </subcellularLocation>
</comment>
<comment type="similarity">
    <text evidence="2">Belongs to the CPA3 antiporters (TC 2.A.63) subunit F family.</text>
</comment>
<keyword evidence="6 8" id="KW-1133">Transmembrane helix</keyword>
<name>A0A6M0JZS2_9GAMM</name>
<evidence type="ECO:0000256" key="5">
    <source>
        <dbReference type="ARBA" id="ARBA00022692"/>
    </source>
</evidence>
<comment type="caution">
    <text evidence="9">The sequence shown here is derived from an EMBL/GenBank/DDBJ whole genome shotgun (WGS) entry which is preliminary data.</text>
</comment>
<evidence type="ECO:0000256" key="1">
    <source>
        <dbReference type="ARBA" id="ARBA00004651"/>
    </source>
</evidence>
<evidence type="ECO:0000256" key="2">
    <source>
        <dbReference type="ARBA" id="ARBA00009212"/>
    </source>
</evidence>
<dbReference type="InterPro" id="IPR007208">
    <property type="entry name" value="MrpF/PhaF-like"/>
</dbReference>
<dbReference type="Proteomes" id="UP000483379">
    <property type="component" value="Unassembled WGS sequence"/>
</dbReference>
<dbReference type="Pfam" id="PF04066">
    <property type="entry name" value="MrpF_PhaF"/>
    <property type="match status" value="1"/>
</dbReference>
<dbReference type="RefSeq" id="WP_164453105.1">
    <property type="nucleotide sequence ID" value="NZ_JAAIJQ010000031.1"/>
</dbReference>